<keyword evidence="6" id="KW-0675">Receptor</keyword>
<evidence type="ECO:0000259" key="4">
    <source>
        <dbReference type="PROSITE" id="PS00652"/>
    </source>
</evidence>
<dbReference type="Gene3D" id="2.10.50.10">
    <property type="entry name" value="Tumor Necrosis Factor Receptor, subunit A, domain 2"/>
    <property type="match status" value="1"/>
</dbReference>
<feature type="domain" description="TNFR-Cys" evidence="4">
    <location>
        <begin position="34"/>
        <end position="72"/>
    </location>
</feature>
<organism evidence="5 6">
    <name type="scientific">Nicrophorus vespilloides</name>
    <name type="common">Boreal carrion beetle</name>
    <dbReference type="NCBI Taxonomy" id="110193"/>
    <lineage>
        <taxon>Eukaryota</taxon>
        <taxon>Metazoa</taxon>
        <taxon>Ecdysozoa</taxon>
        <taxon>Arthropoda</taxon>
        <taxon>Hexapoda</taxon>
        <taxon>Insecta</taxon>
        <taxon>Pterygota</taxon>
        <taxon>Neoptera</taxon>
        <taxon>Endopterygota</taxon>
        <taxon>Coleoptera</taxon>
        <taxon>Polyphaga</taxon>
        <taxon>Staphyliniformia</taxon>
        <taxon>Silphidae</taxon>
        <taxon>Nicrophorinae</taxon>
        <taxon>Nicrophorus</taxon>
    </lineage>
</organism>
<evidence type="ECO:0000256" key="3">
    <source>
        <dbReference type="SAM" id="SignalP"/>
    </source>
</evidence>
<reference evidence="6" key="1">
    <citation type="submission" date="2025-08" db="UniProtKB">
        <authorList>
            <consortium name="RefSeq"/>
        </authorList>
    </citation>
    <scope>IDENTIFICATION</scope>
    <source>
        <tissue evidence="6">Whole Larva</tissue>
    </source>
</reference>
<dbReference type="Proteomes" id="UP000695000">
    <property type="component" value="Unplaced"/>
</dbReference>
<gene>
    <name evidence="6" type="primary">LOC108565180</name>
</gene>
<proteinExistence type="predicted"/>
<keyword evidence="3" id="KW-0732">Signal</keyword>
<feature type="compositionally biased region" description="Basic residues" evidence="1">
    <location>
        <begin position="92"/>
        <end position="107"/>
    </location>
</feature>
<evidence type="ECO:0000256" key="1">
    <source>
        <dbReference type="SAM" id="MobiDB-lite"/>
    </source>
</evidence>
<dbReference type="PROSITE" id="PS00652">
    <property type="entry name" value="TNFR_NGFR_1"/>
    <property type="match status" value="1"/>
</dbReference>
<evidence type="ECO:0000313" key="6">
    <source>
        <dbReference type="RefSeq" id="XP_017779983.1"/>
    </source>
</evidence>
<keyword evidence="2" id="KW-0812">Transmembrane</keyword>
<dbReference type="RefSeq" id="XP_017779983.1">
    <property type="nucleotide sequence ID" value="XM_017924494.1"/>
</dbReference>
<feature type="transmembrane region" description="Helical" evidence="2">
    <location>
        <begin position="135"/>
        <end position="160"/>
    </location>
</feature>
<protein>
    <submittedName>
        <fullName evidence="6">Tumor necrosis factor receptor superfamily member wengen</fullName>
    </submittedName>
</protein>
<feature type="region of interest" description="Disordered" evidence="1">
    <location>
        <begin position="92"/>
        <end position="120"/>
    </location>
</feature>
<evidence type="ECO:0000256" key="2">
    <source>
        <dbReference type="SAM" id="Phobius"/>
    </source>
</evidence>
<keyword evidence="5" id="KW-1185">Reference proteome</keyword>
<dbReference type="GeneID" id="108565180"/>
<sequence length="243" mass="27443">MGIFTSCKVLLAAPALTTILVLLCFPPTTVSALCLKDQYLNYELQKCMNCTICESKNQVVFIPCQVYKDTQCAPLGILLEYLNSQSKKHRHQNHRHSGVHRSEHHRHVGGESTETTMAGSAEPPFNTAEELIWDWQAIALTCAVCSCIIFFLVVALYSLYQAKQWRRLKVNYEADVEELSARLSLMASSNNEKGDPENPNLGTIDPNYLNNRCVYLEKLLHGRKDKRLGSESGNVYIDENMKT</sequence>
<accession>A0ABM1MZI3</accession>
<name>A0ABM1MZI3_NICVS</name>
<keyword evidence="2" id="KW-0472">Membrane</keyword>
<keyword evidence="2" id="KW-1133">Transmembrane helix</keyword>
<dbReference type="InterPro" id="IPR001368">
    <property type="entry name" value="TNFR/NGFR_Cys_rich_reg"/>
</dbReference>
<evidence type="ECO:0000313" key="5">
    <source>
        <dbReference type="Proteomes" id="UP000695000"/>
    </source>
</evidence>
<feature type="chain" id="PRO_5046057415" evidence="3">
    <location>
        <begin position="33"/>
        <end position="243"/>
    </location>
</feature>
<feature type="signal peptide" evidence="3">
    <location>
        <begin position="1"/>
        <end position="32"/>
    </location>
</feature>